<reference evidence="3 4" key="1">
    <citation type="journal article" date="2015" name="Genome Announc.">
        <title>Complete Genome Sequence of Polypropylene Glycol- and Polyethylene Glycol-Degrading Sphingopyxis macrogoltabida Strain EY-1.</title>
        <authorList>
            <person name="Ohtsubo Y."/>
            <person name="Nagata Y."/>
            <person name="Numata M."/>
            <person name="Tsuchikane K."/>
            <person name="Hosoyama A."/>
            <person name="Yamazoe A."/>
            <person name="Tsuda M."/>
            <person name="Fujita N."/>
            <person name="Kawai F."/>
        </authorList>
    </citation>
    <scope>NUCLEOTIDE SEQUENCE [LARGE SCALE GENOMIC DNA]</scope>
    <source>
        <strain evidence="3 4">EY-1</strain>
    </source>
</reference>
<dbReference type="RefSeq" id="WP_054587469.1">
    <property type="nucleotide sequence ID" value="NZ_CP012700.1"/>
</dbReference>
<keyword evidence="2" id="KW-0812">Transmembrane</keyword>
<dbReference type="SUPFAM" id="SSF51445">
    <property type="entry name" value="(Trans)glycosidases"/>
    <property type="match status" value="1"/>
</dbReference>
<dbReference type="PATRIC" id="fig|33050.5.peg.1422"/>
<dbReference type="Proteomes" id="UP000058074">
    <property type="component" value="Chromosome"/>
</dbReference>
<dbReference type="InterPro" id="IPR017853">
    <property type="entry name" value="GH"/>
</dbReference>
<dbReference type="PANTHER" id="PTHR34135:SF2">
    <property type="entry name" value="LYSOZYME"/>
    <property type="match status" value="1"/>
</dbReference>
<dbReference type="OrthoDB" id="9798192at2"/>
<dbReference type="EMBL" id="CP012700">
    <property type="protein sequence ID" value="ALH80087.1"/>
    <property type="molecule type" value="Genomic_DNA"/>
</dbReference>
<comment type="similarity">
    <text evidence="1">Belongs to the glycosyl hydrolase 25 family.</text>
</comment>
<evidence type="ECO:0000313" key="4">
    <source>
        <dbReference type="Proteomes" id="UP000058074"/>
    </source>
</evidence>
<dbReference type="Gene3D" id="3.20.20.80">
    <property type="entry name" value="Glycosidases"/>
    <property type="match status" value="1"/>
</dbReference>
<feature type="transmembrane region" description="Helical" evidence="2">
    <location>
        <begin position="31"/>
        <end position="50"/>
    </location>
</feature>
<accession>A0A0N9UKX5</accession>
<dbReference type="GO" id="GO:0016052">
    <property type="term" value="P:carbohydrate catabolic process"/>
    <property type="evidence" value="ECO:0007669"/>
    <property type="project" value="TreeGrafter"/>
</dbReference>
<dbReference type="GO" id="GO:0009253">
    <property type="term" value="P:peptidoglycan catabolic process"/>
    <property type="evidence" value="ECO:0007669"/>
    <property type="project" value="InterPro"/>
</dbReference>
<dbReference type="PANTHER" id="PTHR34135">
    <property type="entry name" value="LYSOZYME"/>
    <property type="match status" value="1"/>
</dbReference>
<dbReference type="GO" id="GO:0003796">
    <property type="term" value="F:lysozyme activity"/>
    <property type="evidence" value="ECO:0007669"/>
    <property type="project" value="InterPro"/>
</dbReference>
<dbReference type="PROSITE" id="PS51904">
    <property type="entry name" value="GLYCOSYL_HYDROL_F25_2"/>
    <property type="match status" value="1"/>
</dbReference>
<keyword evidence="2" id="KW-0472">Membrane</keyword>
<dbReference type="InterPro" id="IPR002053">
    <property type="entry name" value="Glyco_hydro_25"/>
</dbReference>
<name>A0A0N9UKX5_SPHMC</name>
<protein>
    <submittedName>
        <fullName evidence="3">Glycoside hydrolase</fullName>
    </submittedName>
</protein>
<sequence length="253" mass="27752">MATGAASSRNRKPARIAADWRGVLARWLRRIGGVLLLLILAAGLAIWWAARWTPPREQYPIQGVTIGAANGVVHWGSIKAAGADFAYVMATDGTTGLDPMFARNMTAAREAGIQTGAIHRYSLCQLATDQAANFIRHVPRRADALPAVVWLDYDDRCPDRPTRALLLSELATFLAQIEAHMGKRSLIAPGPAFEADYKVTEGIARTTWLRRDFFEPDYGAHPWAMWQANNYVRLSGADGTVGWNVLRGEGEAP</sequence>
<evidence type="ECO:0000313" key="3">
    <source>
        <dbReference type="EMBL" id="ALH80087.1"/>
    </source>
</evidence>
<dbReference type="GO" id="GO:0016998">
    <property type="term" value="P:cell wall macromolecule catabolic process"/>
    <property type="evidence" value="ECO:0007669"/>
    <property type="project" value="InterPro"/>
</dbReference>
<dbReference type="Pfam" id="PF01183">
    <property type="entry name" value="Glyco_hydro_25"/>
    <property type="match status" value="1"/>
</dbReference>
<gene>
    <name evidence="3" type="ORF">AN936_06830</name>
</gene>
<evidence type="ECO:0000256" key="2">
    <source>
        <dbReference type="SAM" id="Phobius"/>
    </source>
</evidence>
<proteinExistence type="inferred from homology"/>
<dbReference type="KEGG" id="smag:AN936_06830"/>
<dbReference type="AlphaFoldDB" id="A0A0N9UKX5"/>
<keyword evidence="2" id="KW-1133">Transmembrane helix</keyword>
<keyword evidence="3" id="KW-0378">Hydrolase</keyword>
<evidence type="ECO:0000256" key="1">
    <source>
        <dbReference type="ARBA" id="ARBA00010646"/>
    </source>
</evidence>
<organism evidence="3 4">
    <name type="scientific">Sphingopyxis macrogoltabida</name>
    <name type="common">Sphingomonas macrogoltabidus</name>
    <dbReference type="NCBI Taxonomy" id="33050"/>
    <lineage>
        <taxon>Bacteria</taxon>
        <taxon>Pseudomonadati</taxon>
        <taxon>Pseudomonadota</taxon>
        <taxon>Alphaproteobacteria</taxon>
        <taxon>Sphingomonadales</taxon>
        <taxon>Sphingomonadaceae</taxon>
        <taxon>Sphingopyxis</taxon>
    </lineage>
</organism>